<evidence type="ECO:0000313" key="3">
    <source>
        <dbReference type="Proteomes" id="UP000230633"/>
    </source>
</evidence>
<dbReference type="EMBL" id="CP024333">
    <property type="protein sequence ID" value="ATQ15785.1"/>
    <property type="molecule type" value="Genomic_DNA"/>
</dbReference>
<organism evidence="2 4">
    <name type="scientific">Borrelia miyamotoi</name>
    <dbReference type="NCBI Taxonomy" id="47466"/>
    <lineage>
        <taxon>Bacteria</taxon>
        <taxon>Pseudomonadati</taxon>
        <taxon>Spirochaetota</taxon>
        <taxon>Spirochaetia</taxon>
        <taxon>Spirochaetales</taxon>
        <taxon>Borreliaceae</taxon>
        <taxon>Borrelia</taxon>
    </lineage>
</organism>
<dbReference type="Proteomes" id="UP000291995">
    <property type="component" value="Chromosome"/>
</dbReference>
<evidence type="ECO:0000313" key="4">
    <source>
        <dbReference type="Proteomes" id="UP000291995"/>
    </source>
</evidence>
<keyword evidence="3" id="KW-1185">Reference proteome</keyword>
<accession>A0AAP9CFJ9</accession>
<sequence>MKFFDFGSLGFYRFFDFQKHLNFSIFRYGLINYYSYKEQSTLINDANLLKGKIIFLDKAHQDIAKISSSTYSKINESLNVNRKIFCDVLITIKGLIKKYYPESEFLDLECDLLLNDEDTFNKSLDKLRYLNFRVDLKKKIEEFDRKSKTPYSCIKIATFFIKEEFLERLANSIDFFSNEANNNSLDLINKEIGDYYERVEKVKVSENIKDTHKKFVIEYAKEKISKIMREHSLDVSKLLIKISLLDITIQCFESYYLNLLEALNVLFSINNIIEIGLDELPDAIFNDWNELVYLRRRDFQKLVLISDYVFQKRIISVINSGGWKFTFFSLSPRQGDIIQFAIDINKNFNNIEDGIKEYELKINRFNDLKLDWEKNLKNFDHLFI</sequence>
<gene>
    <name evidence="1" type="ORF">CNO13_01000</name>
    <name evidence="2" type="ORF">EZU67_01000</name>
</gene>
<protein>
    <submittedName>
        <fullName evidence="2">Uncharacterized protein</fullName>
    </submittedName>
</protein>
<name>A0AAP9CFJ9_9SPIR</name>
<proteinExistence type="predicted"/>
<reference evidence="4" key="1">
    <citation type="submission" date="2019-03" db="EMBL/GenBank/DDBJ databases">
        <title>Whole genome sequencing of Borrelia miyamotoi strains isolated at the Russian territory.</title>
        <authorList>
            <person name="Kuleshov K.V."/>
            <person name="Platonov A.E."/>
            <person name="Goptar I.A."/>
            <person name="Shipulin G.A."/>
            <person name="Markelov M.L."/>
            <person name="Koetsveld J."/>
            <person name="Kolyasnikova N.M."/>
            <person name="Sarksyan D.S."/>
            <person name="Toporkova M.G."/>
            <person name="Hovius J.W."/>
        </authorList>
    </citation>
    <scope>NUCLEOTIDE SEQUENCE [LARGE SCALE GENOMIC DNA]</scope>
    <source>
        <strain evidence="4">Yekat-76</strain>
    </source>
</reference>
<dbReference type="Proteomes" id="UP000230633">
    <property type="component" value="Chromosome"/>
</dbReference>
<evidence type="ECO:0000313" key="2">
    <source>
        <dbReference type="EMBL" id="QBK61770.1"/>
    </source>
</evidence>
<dbReference type="RefSeq" id="WP_025443554.1">
    <property type="nucleotide sequence ID" value="NZ_AP024371.1"/>
</dbReference>
<dbReference type="GeneID" id="75118357"/>
<reference evidence="2" key="2">
    <citation type="submission" date="2022-12" db="EMBL/GenBank/DDBJ databases">
        <title>Whole genome sequencing of Borrelia miyamotoi strains isolated at the Russian territory.</title>
        <authorList>
            <person name="Kuleshov K.V."/>
            <person name="Platonov A.E."/>
            <person name="Goptar I.A."/>
            <person name="Shipulin G.A."/>
            <person name="Markelov M.L."/>
            <person name="Koetsveld J."/>
            <person name="Kolyasnikova N.M."/>
            <person name="Sarksyan D.S."/>
            <person name="Toporkova M.G."/>
            <person name="Hovius J.W."/>
        </authorList>
    </citation>
    <scope>NUCLEOTIDE SEQUENCE</scope>
    <source>
        <strain evidence="1 3">Yekat-1</strain>
        <strain evidence="2">Yekat-76</strain>
    </source>
</reference>
<dbReference type="EMBL" id="CP036557">
    <property type="protein sequence ID" value="QBK61770.1"/>
    <property type="molecule type" value="Genomic_DNA"/>
</dbReference>
<evidence type="ECO:0000313" key="1">
    <source>
        <dbReference type="EMBL" id="ATQ15785.1"/>
    </source>
</evidence>
<dbReference type="AlphaFoldDB" id="A0AAP9CFJ9"/>